<feature type="non-terminal residue" evidence="11">
    <location>
        <position position="1575"/>
    </location>
</feature>
<evidence type="ECO:0000256" key="7">
    <source>
        <dbReference type="ARBA" id="ARBA00034703"/>
    </source>
</evidence>
<dbReference type="InterPro" id="IPR002110">
    <property type="entry name" value="Ankyrin_rpt"/>
</dbReference>
<dbReference type="EMBL" id="VYZW01018803">
    <property type="protein sequence ID" value="NXS42185.1"/>
    <property type="molecule type" value="Genomic_DNA"/>
</dbReference>
<reference evidence="11 12" key="1">
    <citation type="submission" date="2019-09" db="EMBL/GenBank/DDBJ databases">
        <title>Bird 10,000 Genomes (B10K) Project - Family phase.</title>
        <authorList>
            <person name="Zhang G."/>
        </authorList>
    </citation>
    <scope>NUCLEOTIDE SEQUENCE [LARGE SCALE GENOMIC DNA]</scope>
    <source>
        <strain evidence="11">B10K-DU-012-56</strain>
    </source>
</reference>
<feature type="region of interest" description="Disordered" evidence="9">
    <location>
        <begin position="704"/>
        <end position="764"/>
    </location>
</feature>
<feature type="compositionally biased region" description="Basic and acidic residues" evidence="9">
    <location>
        <begin position="1122"/>
        <end position="1131"/>
    </location>
</feature>
<dbReference type="Gene3D" id="3.10.260.40">
    <property type="entry name" value="BCL-6 corepressor, PCGF1 binding domain"/>
    <property type="match status" value="1"/>
</dbReference>
<evidence type="ECO:0000313" key="12">
    <source>
        <dbReference type="Proteomes" id="UP000528411"/>
    </source>
</evidence>
<keyword evidence="2" id="KW-1017">Isopeptide bond</keyword>
<dbReference type="Pfam" id="PF16553">
    <property type="entry name" value="PUFD"/>
    <property type="match status" value="1"/>
</dbReference>
<feature type="compositionally biased region" description="Basic residues" evidence="9">
    <location>
        <begin position="1043"/>
        <end position="1062"/>
    </location>
</feature>
<dbReference type="GO" id="GO:0000122">
    <property type="term" value="P:negative regulation of transcription by RNA polymerase II"/>
    <property type="evidence" value="ECO:0007669"/>
    <property type="project" value="TreeGrafter"/>
</dbReference>
<sequence length="1575" mass="170693">MISTAPLYSGVHNWTSTERIRMCGLNEERRAPLSDEESKTSSSQHLGSQEFCVSSSLSKVELTAVSGGGSSAQGLDADGKVEEKLGPKLEEQPPDPNPNPECAGKTVKDDALGPLASQGDGREQEPAIPRAAEQESSGADAAWTPADPHSDKQADAPPACSVAPEGEPAGKEKTTPSTGAQGPGVLAEGTLSVVVSSCNTSASTPATFTLNRVCFPTSQAPAMQKMPLSFQAGAVLSPSQSLVYIPPPSCGQPLSVATLPATLGVSSTLTLPVLPSYLHERCLPGIIASPELRSYPYTFSVTRPLASDAKVVSVEVNQLSCPSPSSGSSAQAAAEGAPPSTAGPPLSSSQPPLAASCGSAAPSSGTGAHARAPAAPEPHAPGAATSLSPLKSPPQLEREMVSSPECSEMPLDLSSKSNRQKLPPPSQRKTPPMPILTPVHTSGKALLTTVLSKSQRTAQTTGSSVTSCLGTTPPLVIFPEFLRNGEQGSWVKNTTLISTIPGTYVGVANPVPASLLLSKDPGVSFSRDPRHLPKQEPISIIDQGEPRSAGVPCGKKANQVSTEGQQDPARRLLHGRAAPGAPLCQSKDISTWNPGQGSVYPRCPVNGKPSNPQLLPLGWSPYHQTPLLSIGISTAGQLPPNQNSSCKPAGAGELPTFPSVPPTESSTAAQSLPEGLPRLPAQEREAAAKSKSCRALPKLYEEPANPAPLDAGPSLQTSALDVKGGKGKLDNPQKSQECDQPEADSSKEGNVQTEAPQGSCSLKQLDAKPKNQVLAAYLSHDLPAAGQQSLRMISEAPTVPTESQHKELGCEGSQEPPAAEPVQCMRQVDLCRVKKERVECDMSFTSVTCLRAGTAPQAFAEVKLKGAGQIKQEGSVRCKSKRQHDGDTRQAHKRLKCQAQDGEESPSKSGSRSVHGRKWRKHHDNPHELSKREGRTGLGSVKDHNSLRVKRKRRRPAKTEFPSASHRGDSHEEGYLEKKPKNNFRDFIPVVLSSRTRSQSGDIAGSSAGVTGECDVTGQEILPLLEEDQEEEEEEEEEETSLKRRKLRKSHRTSRYHSRRARDRSLSERSSCYTRRTRELPWRVESPRQLWEPNEEEEDDSHIKRKKRRRQKSRKYQTGEYLTEREEERGGYPHRRRKSKADFRYRKQKESGQGKGTELRLRSRLSPSPRKSQGRPDFRNGFFLEHSDSSPVQEELEKPSGKRKCKTKHLAGICDEGKGKGCWNQPKMRPLKKPQDLWTLCKSRRVSPGSPPELPVAQNIPPGARRLIVNKNAGETLLQRAARLGYKDVVLYCLQKKSSDVNHRDNAGYTALHEACARGWIDILHILLEHGANVNCSAQDGTRQAISSFSANAFCLCRPVHDAVANDNLETMWLLLSYGADPTLATYSGQTAVKLATSEVMKRFLCDYLSDLQGRTDGDPRTAWDFYSSSVLEGKDSIGCDLLLNPPGSSDQEEEEQEADNFMFEFSDKPLLPSYNLQVSVSRGPCNWFLFSDVLKRLKLSSRIFQARFPHFEIATLPKAEFQRQVSLSQVLAQEEVQESPEPAQGAAETVELVHYEPELLQLLGSAVEYQAWSS</sequence>
<feature type="compositionally biased region" description="Polar residues" evidence="9">
    <location>
        <begin position="748"/>
        <end position="762"/>
    </location>
</feature>
<dbReference type="Pfam" id="PF12796">
    <property type="entry name" value="Ank_2"/>
    <property type="match status" value="1"/>
</dbReference>
<feature type="compositionally biased region" description="Low complexity" evidence="9">
    <location>
        <begin position="322"/>
        <end position="374"/>
    </location>
</feature>
<keyword evidence="5" id="KW-0832">Ubl conjugation</keyword>
<dbReference type="GO" id="GO:0005634">
    <property type="term" value="C:nucleus"/>
    <property type="evidence" value="ECO:0007669"/>
    <property type="project" value="UniProtKB-SubCell"/>
</dbReference>
<evidence type="ECO:0000259" key="10">
    <source>
        <dbReference type="Pfam" id="PF16553"/>
    </source>
</evidence>
<dbReference type="FunFam" id="1.25.40.20:FF:000032">
    <property type="entry name" value="BCL-6 corepressor isoform X1"/>
    <property type="match status" value="1"/>
</dbReference>
<gene>
    <name evidence="11" type="primary">Bcorl1</name>
    <name evidence="11" type="ORF">BALREX_R06845</name>
</gene>
<feature type="compositionally biased region" description="Basic residues" evidence="9">
    <location>
        <begin position="1103"/>
        <end position="1115"/>
    </location>
</feature>
<name>A0A7L2U989_BALRX</name>
<dbReference type="GO" id="GO:0003714">
    <property type="term" value="F:transcription corepressor activity"/>
    <property type="evidence" value="ECO:0007669"/>
    <property type="project" value="TreeGrafter"/>
</dbReference>
<feature type="compositionally biased region" description="Basic and acidic residues" evidence="9">
    <location>
        <begin position="925"/>
        <end position="946"/>
    </location>
</feature>
<evidence type="ECO:0000256" key="1">
    <source>
        <dbReference type="ARBA" id="ARBA00004123"/>
    </source>
</evidence>
<dbReference type="PROSITE" id="PS50088">
    <property type="entry name" value="ANK_REPEAT"/>
    <property type="match status" value="2"/>
</dbReference>
<dbReference type="InterPro" id="IPR032365">
    <property type="entry name" value="PUFD"/>
</dbReference>
<feature type="compositionally biased region" description="Basic and acidic residues" evidence="9">
    <location>
        <begin position="28"/>
        <end position="39"/>
    </location>
</feature>
<evidence type="ECO:0000256" key="6">
    <source>
        <dbReference type="ARBA" id="ARBA00023242"/>
    </source>
</evidence>
<dbReference type="Proteomes" id="UP000528411">
    <property type="component" value="Unassembled WGS sequence"/>
</dbReference>
<feature type="compositionally biased region" description="Basic residues" evidence="9">
    <location>
        <begin position="947"/>
        <end position="956"/>
    </location>
</feature>
<feature type="region of interest" description="Disordered" evidence="9">
    <location>
        <begin position="869"/>
        <end position="1203"/>
    </location>
</feature>
<dbReference type="InterPro" id="IPR047144">
    <property type="entry name" value="BCOR-like"/>
</dbReference>
<dbReference type="SUPFAM" id="SSF48403">
    <property type="entry name" value="Ankyrin repeat"/>
    <property type="match status" value="1"/>
</dbReference>
<dbReference type="CDD" id="cd14260">
    <property type="entry name" value="PUFD_like_1"/>
    <property type="match status" value="1"/>
</dbReference>
<dbReference type="InterPro" id="IPR036770">
    <property type="entry name" value="Ankyrin_rpt-contain_sf"/>
</dbReference>
<feature type="compositionally biased region" description="Basic residues" evidence="9">
    <location>
        <begin position="914"/>
        <end position="924"/>
    </location>
</feature>
<accession>A0A7L2U989</accession>
<feature type="region of interest" description="Disordered" evidence="9">
    <location>
        <begin position="64"/>
        <end position="184"/>
    </location>
</feature>
<evidence type="ECO:0000313" key="11">
    <source>
        <dbReference type="EMBL" id="NXS42185.1"/>
    </source>
</evidence>
<dbReference type="PANTHER" id="PTHR24117">
    <property type="entry name" value="AGAP007537-PB"/>
    <property type="match status" value="1"/>
</dbReference>
<proteinExistence type="inferred from homology"/>
<evidence type="ECO:0000256" key="9">
    <source>
        <dbReference type="SAM" id="MobiDB-lite"/>
    </source>
</evidence>
<keyword evidence="8" id="KW-0040">ANK repeat</keyword>
<dbReference type="InterPro" id="IPR038227">
    <property type="entry name" value="PUFD_som_sf"/>
</dbReference>
<feature type="compositionally biased region" description="Basic and acidic residues" evidence="9">
    <location>
        <begin position="1076"/>
        <end position="1086"/>
    </location>
</feature>
<evidence type="ECO:0000256" key="2">
    <source>
        <dbReference type="ARBA" id="ARBA00022499"/>
    </source>
</evidence>
<dbReference type="Gene3D" id="1.25.40.20">
    <property type="entry name" value="Ankyrin repeat-containing domain"/>
    <property type="match status" value="1"/>
</dbReference>
<feature type="compositionally biased region" description="Pro residues" evidence="9">
    <location>
        <begin position="422"/>
        <end position="435"/>
    </location>
</feature>
<feature type="compositionally biased region" description="Basic and acidic residues" evidence="9">
    <location>
        <begin position="1140"/>
        <end position="1161"/>
    </location>
</feature>
<protein>
    <submittedName>
        <fullName evidence="11">BCORL protein</fullName>
    </submittedName>
</protein>
<feature type="compositionally biased region" description="Basic and acidic residues" evidence="9">
    <location>
        <begin position="77"/>
        <end position="91"/>
    </location>
</feature>
<feature type="region of interest" description="Disordered" evidence="9">
    <location>
        <begin position="543"/>
        <end position="566"/>
    </location>
</feature>
<comment type="similarity">
    <text evidence="7">Belongs to the BCOR family.</text>
</comment>
<feature type="domain" description="BCL-6 corepressor PCGF1 binding" evidence="10">
    <location>
        <begin position="1460"/>
        <end position="1573"/>
    </location>
</feature>
<evidence type="ECO:0000256" key="8">
    <source>
        <dbReference type="PROSITE-ProRule" id="PRU00023"/>
    </source>
</evidence>
<feature type="repeat" description="ANK" evidence="8">
    <location>
        <begin position="1307"/>
        <end position="1339"/>
    </location>
</feature>
<keyword evidence="12" id="KW-1185">Reference proteome</keyword>
<evidence type="ECO:0000256" key="4">
    <source>
        <dbReference type="ARBA" id="ARBA00022737"/>
    </source>
</evidence>
<feature type="region of interest" description="Disordered" evidence="9">
    <location>
        <begin position="28"/>
        <end position="50"/>
    </location>
</feature>
<feature type="compositionally biased region" description="Basic and acidic residues" evidence="9">
    <location>
        <begin position="966"/>
        <end position="984"/>
    </location>
</feature>
<dbReference type="OrthoDB" id="3666223at2759"/>
<feature type="repeat" description="ANK" evidence="8">
    <location>
        <begin position="1273"/>
        <end position="1306"/>
    </location>
</feature>
<feature type="compositionally biased region" description="Polar residues" evidence="9">
    <location>
        <begin position="40"/>
        <end position="50"/>
    </location>
</feature>
<feature type="region of interest" description="Disordered" evidence="9">
    <location>
        <begin position="320"/>
        <end position="436"/>
    </location>
</feature>
<feature type="compositionally biased region" description="Acidic residues" evidence="9">
    <location>
        <begin position="1025"/>
        <end position="1039"/>
    </location>
</feature>
<feature type="region of interest" description="Disordered" evidence="9">
    <location>
        <begin position="798"/>
        <end position="819"/>
    </location>
</feature>
<keyword evidence="3" id="KW-0597">Phosphoprotein</keyword>
<organism evidence="11 12">
    <name type="scientific">Balaeniceps rex</name>
    <name type="common">Shoebill</name>
    <dbReference type="NCBI Taxonomy" id="33584"/>
    <lineage>
        <taxon>Eukaryota</taxon>
        <taxon>Metazoa</taxon>
        <taxon>Chordata</taxon>
        <taxon>Craniata</taxon>
        <taxon>Vertebrata</taxon>
        <taxon>Euteleostomi</taxon>
        <taxon>Archelosauria</taxon>
        <taxon>Archosauria</taxon>
        <taxon>Dinosauria</taxon>
        <taxon>Saurischia</taxon>
        <taxon>Theropoda</taxon>
        <taxon>Coelurosauria</taxon>
        <taxon>Aves</taxon>
        <taxon>Neognathae</taxon>
        <taxon>Neoaves</taxon>
        <taxon>Aequornithes</taxon>
        <taxon>Pelecaniformes</taxon>
        <taxon>Balaenicipitidae</taxon>
        <taxon>Balaeniceps</taxon>
    </lineage>
</organism>
<dbReference type="PANTHER" id="PTHR24117:SF6">
    <property type="entry name" value="BCL-6 COREPRESSOR-LIKE PROTEIN 1"/>
    <property type="match status" value="1"/>
</dbReference>
<keyword evidence="4" id="KW-0677">Repeat</keyword>
<comment type="subcellular location">
    <subcellularLocation>
        <location evidence="1">Nucleus</location>
    </subcellularLocation>
</comment>
<comment type="caution">
    <text evidence="11">The sequence shown here is derived from an EMBL/GenBank/DDBJ whole genome shotgun (WGS) entry which is preliminary data.</text>
</comment>
<keyword evidence="6" id="KW-0539">Nucleus</keyword>
<feature type="compositionally biased region" description="Polar residues" evidence="9">
    <location>
        <begin position="633"/>
        <end position="646"/>
    </location>
</feature>
<dbReference type="PROSITE" id="PS50297">
    <property type="entry name" value="ANK_REP_REGION"/>
    <property type="match status" value="1"/>
</dbReference>
<dbReference type="SMART" id="SM00248">
    <property type="entry name" value="ANK"/>
    <property type="match status" value="3"/>
</dbReference>
<evidence type="ECO:0000256" key="3">
    <source>
        <dbReference type="ARBA" id="ARBA00022553"/>
    </source>
</evidence>
<evidence type="ECO:0000256" key="5">
    <source>
        <dbReference type="ARBA" id="ARBA00022843"/>
    </source>
</evidence>
<feature type="non-terminal residue" evidence="11">
    <location>
        <position position="1"/>
    </location>
</feature>
<feature type="region of interest" description="Disordered" evidence="9">
    <location>
        <begin position="633"/>
        <end position="675"/>
    </location>
</feature>